<keyword evidence="2" id="KW-1133">Transmembrane helix</keyword>
<comment type="caution">
    <text evidence="3">The sequence shown here is derived from an EMBL/GenBank/DDBJ whole genome shotgun (WGS) entry which is preliminary data.</text>
</comment>
<dbReference type="Proteomes" id="UP000571017">
    <property type="component" value="Unassembled WGS sequence"/>
</dbReference>
<keyword evidence="3" id="KW-0966">Cell projection</keyword>
<keyword evidence="3" id="KW-0969">Cilium</keyword>
<dbReference type="RefSeq" id="WP_181471098.1">
    <property type="nucleotide sequence ID" value="NZ_JACEFG010000001.1"/>
</dbReference>
<dbReference type="AlphaFoldDB" id="A0A838CQD9"/>
<gene>
    <name evidence="3" type="ORF">H0266_04120</name>
</gene>
<feature type="compositionally biased region" description="Basic and acidic residues" evidence="1">
    <location>
        <begin position="66"/>
        <end position="89"/>
    </location>
</feature>
<evidence type="ECO:0000313" key="4">
    <source>
        <dbReference type="Proteomes" id="UP000571017"/>
    </source>
</evidence>
<name>A0A838CQD9_9BACI</name>
<sequence length="156" mass="18253">MTIFLLIISFILDGILLIGLFILSTRIKKTEELELRQKEIASEIEGMFSSYLMEIKEENNRMGEWVRGDNHQMEPHRKAETKVEQDKPPVAKQSEPQNREVYQPPLPEEKATTYQPSVQSQILELRKNGYSLDEIAKRLDRGKTEIELLLKFHQKN</sequence>
<dbReference type="EMBL" id="JACEFG010000001">
    <property type="protein sequence ID" value="MBA2174083.1"/>
    <property type="molecule type" value="Genomic_DNA"/>
</dbReference>
<feature type="transmembrane region" description="Helical" evidence="2">
    <location>
        <begin position="6"/>
        <end position="23"/>
    </location>
</feature>
<keyword evidence="4" id="KW-1185">Reference proteome</keyword>
<evidence type="ECO:0000256" key="1">
    <source>
        <dbReference type="SAM" id="MobiDB-lite"/>
    </source>
</evidence>
<accession>A0A838CQD9</accession>
<dbReference type="InterPro" id="IPR046118">
    <property type="entry name" value="DUF6115"/>
</dbReference>
<proteinExistence type="predicted"/>
<keyword evidence="2" id="KW-0472">Membrane</keyword>
<evidence type="ECO:0000313" key="3">
    <source>
        <dbReference type="EMBL" id="MBA2174083.1"/>
    </source>
</evidence>
<protein>
    <submittedName>
        <fullName evidence="3">Coupling factor for flagellin transcription and translation</fullName>
    </submittedName>
</protein>
<dbReference type="Pfam" id="PF19610">
    <property type="entry name" value="DUF6115"/>
    <property type="match status" value="1"/>
</dbReference>
<reference evidence="3 4" key="1">
    <citation type="journal article" date="2004" name="Extremophiles">
        <title>Halobacillus locisalis sp. nov., a halophilic bacterium isolated from a marine solar saltern of the Yellow Sea in Korea.</title>
        <authorList>
            <person name="Yoon J.H."/>
            <person name="Kang K.H."/>
            <person name="Oh T.K."/>
            <person name="Park Y.H."/>
        </authorList>
    </citation>
    <scope>NUCLEOTIDE SEQUENCE [LARGE SCALE GENOMIC DNA]</scope>
    <source>
        <strain evidence="3 4">KCTC 3788</strain>
    </source>
</reference>
<organism evidence="3 4">
    <name type="scientific">Halobacillus locisalis</name>
    <dbReference type="NCBI Taxonomy" id="220753"/>
    <lineage>
        <taxon>Bacteria</taxon>
        <taxon>Bacillati</taxon>
        <taxon>Bacillota</taxon>
        <taxon>Bacilli</taxon>
        <taxon>Bacillales</taxon>
        <taxon>Bacillaceae</taxon>
        <taxon>Halobacillus</taxon>
    </lineage>
</organism>
<evidence type="ECO:0000256" key="2">
    <source>
        <dbReference type="SAM" id="Phobius"/>
    </source>
</evidence>
<keyword evidence="2" id="KW-0812">Transmembrane</keyword>
<keyword evidence="3" id="KW-0282">Flagellum</keyword>
<feature type="region of interest" description="Disordered" evidence="1">
    <location>
        <begin position="66"/>
        <end position="117"/>
    </location>
</feature>